<reference evidence="8" key="1">
    <citation type="submission" date="2021-03" db="EMBL/GenBank/DDBJ databases">
        <title>Antimicrobial resistance genes in bacteria isolated from Japanese honey, and their potential for conferring macrolide and lincosamide resistance in the American foulbrood pathogen Paenibacillus larvae.</title>
        <authorList>
            <person name="Okamoto M."/>
            <person name="Kumagai M."/>
            <person name="Kanamori H."/>
            <person name="Takamatsu D."/>
        </authorList>
    </citation>
    <scope>NUCLEOTIDE SEQUENCE</scope>
    <source>
        <strain evidence="8">J27TS8</strain>
    </source>
</reference>
<dbReference type="Gene3D" id="1.10.150.130">
    <property type="match status" value="1"/>
</dbReference>
<dbReference type="InterPro" id="IPR011010">
    <property type="entry name" value="DNA_brk_join_enz"/>
</dbReference>
<evidence type="ECO:0000313" key="9">
    <source>
        <dbReference type="Proteomes" id="UP000682111"/>
    </source>
</evidence>
<dbReference type="PROSITE" id="PS51898">
    <property type="entry name" value="TYR_RECOMBINASE"/>
    <property type="match status" value="1"/>
</dbReference>
<protein>
    <submittedName>
        <fullName evidence="8">Tyrosine recombinase XerC</fullName>
    </submittedName>
</protein>
<evidence type="ECO:0000256" key="1">
    <source>
        <dbReference type="ARBA" id="ARBA00008857"/>
    </source>
</evidence>
<evidence type="ECO:0000256" key="5">
    <source>
        <dbReference type="PROSITE-ProRule" id="PRU01248"/>
    </source>
</evidence>
<keyword evidence="4" id="KW-0233">DNA recombination</keyword>
<dbReference type="EMBL" id="BORC01000005">
    <property type="protein sequence ID" value="GIN63250.1"/>
    <property type="molecule type" value="Genomic_DNA"/>
</dbReference>
<keyword evidence="9" id="KW-1185">Reference proteome</keyword>
<evidence type="ECO:0000259" key="6">
    <source>
        <dbReference type="PROSITE" id="PS51898"/>
    </source>
</evidence>
<dbReference type="InterPro" id="IPR010998">
    <property type="entry name" value="Integrase_recombinase_N"/>
</dbReference>
<dbReference type="Pfam" id="PF02899">
    <property type="entry name" value="Phage_int_SAM_1"/>
    <property type="match status" value="1"/>
</dbReference>
<dbReference type="RefSeq" id="WP_137743776.1">
    <property type="nucleotide sequence ID" value="NZ_BORC01000005.1"/>
</dbReference>
<evidence type="ECO:0000259" key="7">
    <source>
        <dbReference type="PROSITE" id="PS51900"/>
    </source>
</evidence>
<dbReference type="InterPro" id="IPR002104">
    <property type="entry name" value="Integrase_catalytic"/>
</dbReference>
<evidence type="ECO:0000313" key="8">
    <source>
        <dbReference type="EMBL" id="GIN63250.1"/>
    </source>
</evidence>
<feature type="domain" description="Core-binding (CB)" evidence="7">
    <location>
        <begin position="1"/>
        <end position="83"/>
    </location>
</feature>
<name>A0A919WJR9_9BACI</name>
<organism evidence="8 9">
    <name type="scientific">Robertmurraya siralis</name>
    <dbReference type="NCBI Taxonomy" id="77777"/>
    <lineage>
        <taxon>Bacteria</taxon>
        <taxon>Bacillati</taxon>
        <taxon>Bacillota</taxon>
        <taxon>Bacilli</taxon>
        <taxon>Bacillales</taxon>
        <taxon>Bacillaceae</taxon>
        <taxon>Robertmurraya</taxon>
    </lineage>
</organism>
<dbReference type="CDD" id="cd00397">
    <property type="entry name" value="DNA_BRE_C"/>
    <property type="match status" value="1"/>
</dbReference>
<comment type="caution">
    <text evidence="8">The sequence shown here is derived from an EMBL/GenBank/DDBJ whole genome shotgun (WGS) entry which is preliminary data.</text>
</comment>
<dbReference type="Proteomes" id="UP000682111">
    <property type="component" value="Unassembled WGS sequence"/>
</dbReference>
<sequence length="279" mass="32867">MKEILRHYEDDLKRREKEASTTKMYVHVMKQFNTWLEAKQKKLAQLTENDVFQFREHLVGKGYKVATINKLISVLRTFLVWATKNHYIQMNIPENLRLYEDKRNTPIKWLTAEEESKLLQILTLEKNPFKKARNEALIYVLLYSGLRIEELSHLQTEAVTKNTIQVIHDGVLSREVPLAQKVAEKVFTWIHVRSSTGKEVYLNSPFLFVTERSGKMQPRAIQFVLEVYSEKLGFPITSHLLRNTYCRRLVEIGFTVEQVKQYAGHKSITTSYKYFTFDC</sequence>
<dbReference type="GO" id="GO:0003677">
    <property type="term" value="F:DNA binding"/>
    <property type="evidence" value="ECO:0007669"/>
    <property type="project" value="UniProtKB-UniRule"/>
</dbReference>
<feature type="domain" description="Tyr recombinase" evidence="6">
    <location>
        <begin position="105"/>
        <end position="279"/>
    </location>
</feature>
<proteinExistence type="inferred from homology"/>
<dbReference type="InterPro" id="IPR004107">
    <property type="entry name" value="Integrase_SAM-like_N"/>
</dbReference>
<comment type="similarity">
    <text evidence="1">Belongs to the 'phage' integrase family.</text>
</comment>
<evidence type="ECO:0000256" key="2">
    <source>
        <dbReference type="ARBA" id="ARBA00022908"/>
    </source>
</evidence>
<dbReference type="GO" id="GO:0006310">
    <property type="term" value="P:DNA recombination"/>
    <property type="evidence" value="ECO:0007669"/>
    <property type="project" value="UniProtKB-KW"/>
</dbReference>
<dbReference type="InterPro" id="IPR050090">
    <property type="entry name" value="Tyrosine_recombinase_XerCD"/>
</dbReference>
<dbReference type="PROSITE" id="PS51900">
    <property type="entry name" value="CB"/>
    <property type="match status" value="1"/>
</dbReference>
<dbReference type="GO" id="GO:0015074">
    <property type="term" value="P:DNA integration"/>
    <property type="evidence" value="ECO:0007669"/>
    <property type="project" value="UniProtKB-KW"/>
</dbReference>
<dbReference type="PANTHER" id="PTHR30349:SF41">
    <property type="entry name" value="INTEGRASE_RECOMBINASE PROTEIN MJ0367-RELATED"/>
    <property type="match status" value="1"/>
</dbReference>
<keyword evidence="2" id="KW-0229">DNA integration</keyword>
<dbReference type="Pfam" id="PF00589">
    <property type="entry name" value="Phage_integrase"/>
    <property type="match status" value="1"/>
</dbReference>
<dbReference type="SUPFAM" id="SSF56349">
    <property type="entry name" value="DNA breaking-rejoining enzymes"/>
    <property type="match status" value="1"/>
</dbReference>
<dbReference type="Gene3D" id="1.10.443.10">
    <property type="entry name" value="Intergrase catalytic core"/>
    <property type="match status" value="1"/>
</dbReference>
<gene>
    <name evidence="8" type="primary">xerC_2</name>
    <name evidence="8" type="ORF">J27TS8_32430</name>
</gene>
<dbReference type="AlphaFoldDB" id="A0A919WJR9"/>
<dbReference type="PANTHER" id="PTHR30349">
    <property type="entry name" value="PHAGE INTEGRASE-RELATED"/>
    <property type="match status" value="1"/>
</dbReference>
<dbReference type="OrthoDB" id="974902at2"/>
<keyword evidence="3 5" id="KW-0238">DNA-binding</keyword>
<evidence type="ECO:0000256" key="4">
    <source>
        <dbReference type="ARBA" id="ARBA00023172"/>
    </source>
</evidence>
<evidence type="ECO:0000256" key="3">
    <source>
        <dbReference type="ARBA" id="ARBA00023125"/>
    </source>
</evidence>
<dbReference type="InterPro" id="IPR044068">
    <property type="entry name" value="CB"/>
</dbReference>
<dbReference type="InterPro" id="IPR013762">
    <property type="entry name" value="Integrase-like_cat_sf"/>
</dbReference>
<accession>A0A919WJR9</accession>